<dbReference type="HOGENOM" id="CLU_033900_1_0_3"/>
<dbReference type="InterPro" id="IPR009056">
    <property type="entry name" value="Cyt_c-like_dom"/>
</dbReference>
<dbReference type="GO" id="GO:0004130">
    <property type="term" value="F:cytochrome-c peroxidase activity"/>
    <property type="evidence" value="ECO:0007669"/>
    <property type="project" value="TreeGrafter"/>
</dbReference>
<dbReference type="PANTHER" id="PTHR30600">
    <property type="entry name" value="CYTOCHROME C PEROXIDASE-RELATED"/>
    <property type="match status" value="1"/>
</dbReference>
<gene>
    <name evidence="7" type="ordered locus">Synpcc7942_1461</name>
</gene>
<accession>Q31N78</accession>
<dbReference type="InterPro" id="IPR036909">
    <property type="entry name" value="Cyt_c-like_dom_sf"/>
</dbReference>
<reference evidence="8" key="1">
    <citation type="submission" date="2005-08" db="EMBL/GenBank/DDBJ databases">
        <title>Complete sequence of chromosome 1 of Synechococcus elongatus PCC 7942.</title>
        <authorList>
            <consortium name="US DOE Joint Genome Institute"/>
            <person name="Copeland A."/>
            <person name="Lucas S."/>
            <person name="Lapidus A."/>
            <person name="Barry K."/>
            <person name="Detter J.C."/>
            <person name="Glavina T."/>
            <person name="Hammon N."/>
            <person name="Israni S."/>
            <person name="Pitluck S."/>
            <person name="Schmutz J."/>
            <person name="Larimer F."/>
            <person name="Land M."/>
            <person name="Kyrpides N."/>
            <person name="Lykidis A."/>
            <person name="Richardson P."/>
        </authorList>
    </citation>
    <scope>NUCLEOTIDE SEQUENCE [LARGE SCALE GENOMIC DNA]</scope>
    <source>
        <strain evidence="8">ATCC 33912 / PCC 7942 / FACHB-805</strain>
    </source>
</reference>
<dbReference type="GO" id="GO:0046872">
    <property type="term" value="F:metal ion binding"/>
    <property type="evidence" value="ECO:0007669"/>
    <property type="project" value="UniProtKB-KW"/>
</dbReference>
<dbReference type="Proteomes" id="UP000889800">
    <property type="component" value="Chromosome"/>
</dbReference>
<dbReference type="PaxDb" id="1140-Synpcc7942_1461"/>
<protein>
    <submittedName>
        <fullName evidence="7">Thiol oxidoreductase-like</fullName>
    </submittedName>
</protein>
<dbReference type="InterPro" id="IPR051395">
    <property type="entry name" value="Cytochrome_c_Peroxidase/MauG"/>
</dbReference>
<evidence type="ECO:0000256" key="2">
    <source>
        <dbReference type="ARBA" id="ARBA00022723"/>
    </source>
</evidence>
<dbReference type="GO" id="GO:0009055">
    <property type="term" value="F:electron transfer activity"/>
    <property type="evidence" value="ECO:0007669"/>
    <property type="project" value="InterPro"/>
</dbReference>
<dbReference type="PIRSF" id="PIRSF028099">
    <property type="entry name" value="DUF1111"/>
    <property type="match status" value="1"/>
</dbReference>
<dbReference type="AlphaFoldDB" id="Q31N78"/>
<dbReference type="PANTHER" id="PTHR30600:SF4">
    <property type="entry name" value="CYTOCHROME C DOMAIN-CONTAINING PROTEIN"/>
    <property type="match status" value="1"/>
</dbReference>
<dbReference type="OrthoDB" id="9805202at2"/>
<evidence type="ECO:0000313" key="8">
    <source>
        <dbReference type="Proteomes" id="UP000889800"/>
    </source>
</evidence>
<keyword evidence="1 4" id="KW-0349">Heme</keyword>
<name>Q31N78_SYNE7</name>
<dbReference type="InterPro" id="IPR010538">
    <property type="entry name" value="DHOR"/>
</dbReference>
<dbReference type="STRING" id="1140.Synpcc7942_1461"/>
<dbReference type="SUPFAM" id="SSF46626">
    <property type="entry name" value="Cytochrome c"/>
    <property type="match status" value="1"/>
</dbReference>
<dbReference type="EMBL" id="CP000100">
    <property type="protein sequence ID" value="ABB57491.1"/>
    <property type="molecule type" value="Genomic_DNA"/>
</dbReference>
<sequence>MAPESVAAGGATTIHNRSARAYSQPAPGLNPQQAAEHRQGDRRFADVFIPAPATFNAGLGPHFNNQSCLGCHIRDGRGQPQAGQLLARLSLPPDRGTPEQPGGAIPVPGLGSQLQDHSIPGVPPLGSFQLTWEEVFGRYADGRSYSLRRPQIQLLDGTGKALDPSIQVSLRLPPPVFGRGLLEAVPEEVLAAIADPEDRNHDGISGRLNQVWDIAQQKQAIGRFGWKAGQPTLQQQNAAAYAHDMGVSNPLFPDANGHQDIDAQTLTATTFYTQTLAVPAPLRTDDRQFRQGFALFQDAGCAACHLPKLKTGRSAIAALSEQTFAPYTDLLLHDLGPGLADQRPEFLANGQEWRTAPLWGLGLSQTVLPGATYLHDGRARTIAEAILWHGGEAELAREWFRTASARDRKRLERFLKQL</sequence>
<dbReference type="BioCyc" id="SYNEL:SYNPCC7942_1461-MONOMER"/>
<evidence type="ECO:0000313" key="7">
    <source>
        <dbReference type="EMBL" id="ABB57491.1"/>
    </source>
</evidence>
<dbReference type="eggNOG" id="COG3488">
    <property type="taxonomic scope" value="Bacteria"/>
</dbReference>
<dbReference type="Gene3D" id="1.10.760.10">
    <property type="entry name" value="Cytochrome c-like domain"/>
    <property type="match status" value="1"/>
</dbReference>
<evidence type="ECO:0000256" key="3">
    <source>
        <dbReference type="ARBA" id="ARBA00023004"/>
    </source>
</evidence>
<dbReference type="KEGG" id="syf:Synpcc7942_1461"/>
<dbReference type="PROSITE" id="PS51007">
    <property type="entry name" value="CYTC"/>
    <property type="match status" value="1"/>
</dbReference>
<keyword evidence="3 4" id="KW-0408">Iron</keyword>
<feature type="region of interest" description="Disordered" evidence="5">
    <location>
        <begin position="1"/>
        <end position="40"/>
    </location>
</feature>
<feature type="domain" description="Cytochrome c" evidence="6">
    <location>
        <begin position="287"/>
        <end position="418"/>
    </location>
</feature>
<keyword evidence="2 4" id="KW-0479">Metal-binding</keyword>
<evidence type="ECO:0000256" key="1">
    <source>
        <dbReference type="ARBA" id="ARBA00022617"/>
    </source>
</evidence>
<evidence type="ECO:0000256" key="5">
    <source>
        <dbReference type="SAM" id="MobiDB-lite"/>
    </source>
</evidence>
<evidence type="ECO:0000259" key="6">
    <source>
        <dbReference type="PROSITE" id="PS51007"/>
    </source>
</evidence>
<dbReference type="DNASU" id="3773633"/>
<dbReference type="GO" id="GO:0020037">
    <property type="term" value="F:heme binding"/>
    <property type="evidence" value="ECO:0007669"/>
    <property type="project" value="InterPro"/>
</dbReference>
<keyword evidence="8" id="KW-1185">Reference proteome</keyword>
<organism evidence="7 8">
    <name type="scientific">Synechococcus elongatus (strain ATCC 33912 / PCC 7942 / FACHB-805)</name>
    <name type="common">Anacystis nidulans R2</name>
    <dbReference type="NCBI Taxonomy" id="1140"/>
    <lineage>
        <taxon>Bacteria</taxon>
        <taxon>Bacillati</taxon>
        <taxon>Cyanobacteriota</taxon>
        <taxon>Cyanophyceae</taxon>
        <taxon>Synechococcales</taxon>
        <taxon>Synechococcaceae</taxon>
        <taxon>Synechococcus</taxon>
    </lineage>
</organism>
<evidence type="ECO:0000256" key="4">
    <source>
        <dbReference type="PROSITE-ProRule" id="PRU00433"/>
    </source>
</evidence>
<proteinExistence type="predicted"/>
<dbReference type="Pfam" id="PF06537">
    <property type="entry name" value="DHOR"/>
    <property type="match status" value="3"/>
</dbReference>